<comment type="similarity">
    <text evidence="2">Belongs to the auxin efflux carrier (TC 2.A.69) family.</text>
</comment>
<keyword evidence="3" id="KW-0813">Transport</keyword>
<keyword evidence="6 8" id="KW-1133">Transmembrane helix</keyword>
<feature type="transmembrane region" description="Helical" evidence="8">
    <location>
        <begin position="92"/>
        <end position="111"/>
    </location>
</feature>
<evidence type="ECO:0000256" key="2">
    <source>
        <dbReference type="ARBA" id="ARBA00010145"/>
    </source>
</evidence>
<evidence type="ECO:0000256" key="7">
    <source>
        <dbReference type="ARBA" id="ARBA00023136"/>
    </source>
</evidence>
<feature type="transmembrane region" description="Helical" evidence="8">
    <location>
        <begin position="6"/>
        <end position="21"/>
    </location>
</feature>
<keyword evidence="10" id="KW-1185">Reference proteome</keyword>
<evidence type="ECO:0000256" key="3">
    <source>
        <dbReference type="ARBA" id="ARBA00022448"/>
    </source>
</evidence>
<sequence>MLFIEIILPVFLTILAGFVLEKKSSLDFRTLTNCSLYLFVPALIFSALIKREIRFDLAFDLFLFMIFYTLAMLALSVVIGRSLRMDPDTRGALSLTTVVMNSGNFGLPLAYFAFGDPGLEASILIFVLFNIPLSTLAIVLAQGSAASLREALVNTFKIPLFHAVALAFAVKALQVPCPPFLLRPLELLGQAAIPLMLVLLGMQLARTRLQLLPGFLSLATLLRLAIAPLVALGVTGVLGIHGLERQVAILQTSTPSAILPLLYSLRFGTRPDLVAGAIFVTTLLSAVSLTVLLYLLQG</sequence>
<feature type="transmembrane region" description="Helical" evidence="8">
    <location>
        <begin position="187"/>
        <end position="205"/>
    </location>
</feature>
<reference evidence="9 10" key="2">
    <citation type="journal article" date="2021" name="Int. J. Syst. Evol. Microbiol.">
        <title>Isolation and Polyphasic Characterization of Desulfuromonas versatilis sp. Nov., an Electrogenic Bacteria Capable of Versatile Metabolism Isolated from a Graphene Oxide-Reducing Enrichment Culture.</title>
        <authorList>
            <person name="Xie L."/>
            <person name="Yoshida N."/>
            <person name="Ishii S."/>
            <person name="Meng L."/>
        </authorList>
    </citation>
    <scope>NUCLEOTIDE SEQUENCE [LARGE SCALE GENOMIC DNA]</scope>
    <source>
        <strain evidence="9 10">NIT-T3</strain>
    </source>
</reference>
<dbReference type="PANTHER" id="PTHR36838:SF1">
    <property type="entry name" value="SLR1864 PROTEIN"/>
    <property type="match status" value="1"/>
</dbReference>
<dbReference type="PANTHER" id="PTHR36838">
    <property type="entry name" value="AUXIN EFFLUX CARRIER FAMILY PROTEIN"/>
    <property type="match status" value="1"/>
</dbReference>
<keyword evidence="5 8" id="KW-0812">Transmembrane</keyword>
<evidence type="ECO:0000256" key="1">
    <source>
        <dbReference type="ARBA" id="ARBA00004651"/>
    </source>
</evidence>
<name>A0ABM8HSL7_9BACT</name>
<keyword evidence="4" id="KW-1003">Cell membrane</keyword>
<dbReference type="InterPro" id="IPR004776">
    <property type="entry name" value="Mem_transp_PIN-like"/>
</dbReference>
<feature type="transmembrane region" description="Helical" evidence="8">
    <location>
        <begin position="123"/>
        <end position="148"/>
    </location>
</feature>
<evidence type="ECO:0000313" key="10">
    <source>
        <dbReference type="Proteomes" id="UP001319827"/>
    </source>
</evidence>
<evidence type="ECO:0000313" key="9">
    <source>
        <dbReference type="EMBL" id="BCR04971.1"/>
    </source>
</evidence>
<accession>A0ABM8HSL7</accession>
<dbReference type="Gene3D" id="1.20.1530.20">
    <property type="match status" value="1"/>
</dbReference>
<dbReference type="EMBL" id="AP024355">
    <property type="protein sequence ID" value="BCR04971.1"/>
    <property type="molecule type" value="Genomic_DNA"/>
</dbReference>
<evidence type="ECO:0000256" key="4">
    <source>
        <dbReference type="ARBA" id="ARBA00022475"/>
    </source>
</evidence>
<evidence type="ECO:0000256" key="8">
    <source>
        <dbReference type="SAM" id="Phobius"/>
    </source>
</evidence>
<evidence type="ECO:0000256" key="6">
    <source>
        <dbReference type="ARBA" id="ARBA00022989"/>
    </source>
</evidence>
<dbReference type="InterPro" id="IPR038770">
    <property type="entry name" value="Na+/solute_symporter_sf"/>
</dbReference>
<reference evidence="9 10" key="1">
    <citation type="journal article" date="2016" name="C (Basel)">
        <title>Selective Growth of and Electricity Production by Marine Exoelectrogenic Bacteria in Self-Aggregated Hydrogel of Microbially Reduced Graphene Oxide.</title>
        <authorList>
            <person name="Yoshida N."/>
            <person name="Goto Y."/>
            <person name="Miyata Y."/>
        </authorList>
    </citation>
    <scope>NUCLEOTIDE SEQUENCE [LARGE SCALE GENOMIC DNA]</scope>
    <source>
        <strain evidence="9 10">NIT-T3</strain>
    </source>
</reference>
<dbReference type="RefSeq" id="WP_221252405.1">
    <property type="nucleotide sequence ID" value="NZ_AP024355.1"/>
</dbReference>
<dbReference type="Pfam" id="PF03547">
    <property type="entry name" value="Mem_trans"/>
    <property type="match status" value="1"/>
</dbReference>
<comment type="subcellular location">
    <subcellularLocation>
        <location evidence="1">Cell membrane</location>
        <topology evidence="1">Multi-pass membrane protein</topology>
    </subcellularLocation>
</comment>
<feature type="transmembrane region" description="Helical" evidence="8">
    <location>
        <begin position="28"/>
        <end position="49"/>
    </location>
</feature>
<dbReference type="Proteomes" id="UP001319827">
    <property type="component" value="Chromosome"/>
</dbReference>
<evidence type="ECO:0000256" key="5">
    <source>
        <dbReference type="ARBA" id="ARBA00022692"/>
    </source>
</evidence>
<gene>
    <name evidence="9" type="ORF">DESUT3_20400</name>
</gene>
<organism evidence="9 10">
    <name type="scientific">Desulfuromonas versatilis</name>
    <dbReference type="NCBI Taxonomy" id="2802975"/>
    <lineage>
        <taxon>Bacteria</taxon>
        <taxon>Pseudomonadati</taxon>
        <taxon>Thermodesulfobacteriota</taxon>
        <taxon>Desulfuromonadia</taxon>
        <taxon>Desulfuromonadales</taxon>
        <taxon>Desulfuromonadaceae</taxon>
        <taxon>Desulfuromonas</taxon>
    </lineage>
</organism>
<feature type="transmembrane region" description="Helical" evidence="8">
    <location>
        <begin position="217"/>
        <end position="240"/>
    </location>
</feature>
<protein>
    <submittedName>
        <fullName evidence="9">Transporter</fullName>
    </submittedName>
</protein>
<feature type="transmembrane region" description="Helical" evidence="8">
    <location>
        <begin position="61"/>
        <end position="80"/>
    </location>
</feature>
<keyword evidence="7 8" id="KW-0472">Membrane</keyword>
<proteinExistence type="inferred from homology"/>
<feature type="transmembrane region" description="Helical" evidence="8">
    <location>
        <begin position="273"/>
        <end position="296"/>
    </location>
</feature>